<proteinExistence type="predicted"/>
<keyword evidence="1" id="KW-0413">Isomerase</keyword>
<dbReference type="AlphaFoldDB" id="A0A2D0KH99"/>
<evidence type="ECO:0000313" key="1">
    <source>
        <dbReference type="EMBL" id="PHM62762.1"/>
    </source>
</evidence>
<sequence>MKSDETNEAKNESIIMNTYTHKAILHTAFTTGQKNSPAVGLEFNRNISHMTAELKPWFKNVPSRLAELAKSIPNEIVVSDPHETLTFGQLEQCIENAAHVLLHYGAKMGSNVGIDDVLF</sequence>
<dbReference type="EMBL" id="NJAK01000001">
    <property type="protein sequence ID" value="PHM62762.1"/>
    <property type="molecule type" value="Genomic_DNA"/>
</dbReference>
<accession>A0A2D0KH99</accession>
<dbReference type="EC" id="5.1.1.11" evidence="1"/>
<reference evidence="1 2" key="1">
    <citation type="journal article" date="2017" name="Nat. Microbiol.">
        <title>Natural product diversity associated with the nematode symbionts Photorhabdus and Xenorhabdus.</title>
        <authorList>
            <person name="Tobias N.J."/>
            <person name="Wolff H."/>
            <person name="Djahanschiri B."/>
            <person name="Grundmann F."/>
            <person name="Kronenwerth M."/>
            <person name="Shi Y.M."/>
            <person name="Simonyi S."/>
            <person name="Grun P."/>
            <person name="Shapiro-Ilan D."/>
            <person name="Pidot S.J."/>
            <person name="Stinear T.P."/>
            <person name="Ebersberger I."/>
            <person name="Bode H.B."/>
        </authorList>
    </citation>
    <scope>NUCLEOTIDE SEQUENCE [LARGE SCALE GENOMIC DNA]</scope>
    <source>
        <strain evidence="1 2">DSM 22670</strain>
    </source>
</reference>
<dbReference type="SUPFAM" id="SSF56801">
    <property type="entry name" value="Acetyl-CoA synthetase-like"/>
    <property type="match status" value="1"/>
</dbReference>
<keyword evidence="2" id="KW-1185">Reference proteome</keyword>
<name>A0A2D0KH99_9GAMM</name>
<comment type="caution">
    <text evidence="1">The sequence shown here is derived from an EMBL/GenBank/DDBJ whole genome shotgun (WGS) entry which is preliminary data.</text>
</comment>
<evidence type="ECO:0000313" key="2">
    <source>
        <dbReference type="Proteomes" id="UP000222168"/>
    </source>
</evidence>
<gene>
    <name evidence="1" type="ORF">Xish_01980</name>
</gene>
<dbReference type="Gene3D" id="3.40.50.12780">
    <property type="entry name" value="N-terminal domain of ligase-like"/>
    <property type="match status" value="1"/>
</dbReference>
<dbReference type="InterPro" id="IPR042099">
    <property type="entry name" value="ANL_N_sf"/>
</dbReference>
<protein>
    <submittedName>
        <fullName evidence="1">Non-ribosomal peptide synthase</fullName>
        <ecNumber evidence="1">5.1.1.11</ecNumber>
    </submittedName>
</protein>
<organism evidence="1 2">
    <name type="scientific">Xenorhabdus ishibashii</name>
    <dbReference type="NCBI Taxonomy" id="1034471"/>
    <lineage>
        <taxon>Bacteria</taxon>
        <taxon>Pseudomonadati</taxon>
        <taxon>Pseudomonadota</taxon>
        <taxon>Gammaproteobacteria</taxon>
        <taxon>Enterobacterales</taxon>
        <taxon>Morganellaceae</taxon>
        <taxon>Xenorhabdus</taxon>
    </lineage>
</organism>
<dbReference type="Proteomes" id="UP000222168">
    <property type="component" value="Unassembled WGS sequence"/>
</dbReference>
<dbReference type="GO" id="GO:0047462">
    <property type="term" value="F:phenylalanine racemase (ATP-hydrolyzing) activity"/>
    <property type="evidence" value="ECO:0007669"/>
    <property type="project" value="UniProtKB-EC"/>
</dbReference>